<sequence>MPSGSGPELPSI</sequence>
<accession>A0ABN9HTF1</accession>
<gene>
    <name evidence="1" type="ORF">SPARVUS_LOCUS16486723</name>
</gene>
<reference evidence="1" key="1">
    <citation type="submission" date="2023-05" db="EMBL/GenBank/DDBJ databases">
        <authorList>
            <person name="Stuckert A."/>
        </authorList>
    </citation>
    <scope>NUCLEOTIDE SEQUENCE</scope>
</reference>
<evidence type="ECO:0000313" key="1">
    <source>
        <dbReference type="EMBL" id="CAI9623535.1"/>
    </source>
</evidence>
<comment type="caution">
    <text evidence="1">The sequence shown here is derived from an EMBL/GenBank/DDBJ whole genome shotgun (WGS) entry which is preliminary data.</text>
</comment>
<keyword evidence="2" id="KW-1185">Reference proteome</keyword>
<organism evidence="1 2">
    <name type="scientific">Staurois parvus</name>
    <dbReference type="NCBI Taxonomy" id="386267"/>
    <lineage>
        <taxon>Eukaryota</taxon>
        <taxon>Metazoa</taxon>
        <taxon>Chordata</taxon>
        <taxon>Craniata</taxon>
        <taxon>Vertebrata</taxon>
        <taxon>Euteleostomi</taxon>
        <taxon>Amphibia</taxon>
        <taxon>Batrachia</taxon>
        <taxon>Anura</taxon>
        <taxon>Neobatrachia</taxon>
        <taxon>Ranoidea</taxon>
        <taxon>Ranidae</taxon>
        <taxon>Staurois</taxon>
    </lineage>
</organism>
<name>A0ABN9HTF1_9NEOB</name>
<proteinExistence type="predicted"/>
<protein>
    <submittedName>
        <fullName evidence="1">Uncharacterized protein</fullName>
    </submittedName>
</protein>
<dbReference type="EMBL" id="CATNWA010021683">
    <property type="protein sequence ID" value="CAI9623535.1"/>
    <property type="molecule type" value="Genomic_DNA"/>
</dbReference>
<evidence type="ECO:0000313" key="2">
    <source>
        <dbReference type="Proteomes" id="UP001162483"/>
    </source>
</evidence>
<dbReference type="Proteomes" id="UP001162483">
    <property type="component" value="Unassembled WGS sequence"/>
</dbReference>